<keyword evidence="1" id="KW-0472">Membrane</keyword>
<evidence type="ECO:0000256" key="1">
    <source>
        <dbReference type="SAM" id="Phobius"/>
    </source>
</evidence>
<proteinExistence type="predicted"/>
<reference evidence="2" key="1">
    <citation type="journal article" date="2015" name="Nature">
        <title>Complex archaea that bridge the gap between prokaryotes and eukaryotes.</title>
        <authorList>
            <person name="Spang A."/>
            <person name="Saw J.H."/>
            <person name="Jorgensen S.L."/>
            <person name="Zaremba-Niedzwiedzka K."/>
            <person name="Martijn J."/>
            <person name="Lind A.E."/>
            <person name="van Eijk R."/>
            <person name="Schleper C."/>
            <person name="Guy L."/>
            <person name="Ettema T.J."/>
        </authorList>
    </citation>
    <scope>NUCLEOTIDE SEQUENCE</scope>
</reference>
<feature type="transmembrane region" description="Helical" evidence="1">
    <location>
        <begin position="56"/>
        <end position="87"/>
    </location>
</feature>
<dbReference type="EMBL" id="LAZR01067400">
    <property type="protein sequence ID" value="KKK51660.1"/>
    <property type="molecule type" value="Genomic_DNA"/>
</dbReference>
<dbReference type="AlphaFoldDB" id="A0A0F8WTL2"/>
<evidence type="ECO:0000313" key="2">
    <source>
        <dbReference type="EMBL" id="KKK51660.1"/>
    </source>
</evidence>
<accession>A0A0F8WTL2</accession>
<feature type="transmembrane region" description="Helical" evidence="1">
    <location>
        <begin position="20"/>
        <end position="44"/>
    </location>
</feature>
<protein>
    <submittedName>
        <fullName evidence="2">Uncharacterized protein</fullName>
    </submittedName>
</protein>
<gene>
    <name evidence="2" type="ORF">LCGC14_3112740</name>
</gene>
<keyword evidence="1" id="KW-0812">Transmembrane</keyword>
<name>A0A0F8WTL2_9ZZZZ</name>
<sequence length="91" mass="9924">MLKKEKGGEKMVQKLNELALGYSLAIISAAGMLLLGILGNFGIYAGGVESMMKWHIFFDLSIFGIIAGILEAAVFSFVIGYAIAWVYNKFI</sequence>
<organism evidence="2">
    <name type="scientific">marine sediment metagenome</name>
    <dbReference type="NCBI Taxonomy" id="412755"/>
    <lineage>
        <taxon>unclassified sequences</taxon>
        <taxon>metagenomes</taxon>
        <taxon>ecological metagenomes</taxon>
    </lineage>
</organism>
<keyword evidence="1" id="KW-1133">Transmembrane helix</keyword>
<comment type="caution">
    <text evidence="2">The sequence shown here is derived from an EMBL/GenBank/DDBJ whole genome shotgun (WGS) entry which is preliminary data.</text>
</comment>